<organism evidence="1 2">
    <name type="scientific">Mammaliicoccus sciuri</name>
    <name type="common">Staphylococcus sciuri</name>
    <dbReference type="NCBI Taxonomy" id="1296"/>
    <lineage>
        <taxon>Bacteria</taxon>
        <taxon>Bacillati</taxon>
        <taxon>Bacillota</taxon>
        <taxon>Bacilli</taxon>
        <taxon>Bacillales</taxon>
        <taxon>Staphylococcaceae</taxon>
        <taxon>Mammaliicoccus</taxon>
    </lineage>
</organism>
<comment type="caution">
    <text evidence="1">The sequence shown here is derived from an EMBL/GenBank/DDBJ whole genome shotgun (WGS) entry which is preliminary data.</text>
</comment>
<gene>
    <name evidence="1" type="ORF">NQ032_15830</name>
</gene>
<evidence type="ECO:0000313" key="1">
    <source>
        <dbReference type="EMBL" id="MCQ9305075.1"/>
    </source>
</evidence>
<dbReference type="AlphaFoldDB" id="A0AAW5LQS3"/>
<evidence type="ECO:0000313" key="2">
    <source>
        <dbReference type="Proteomes" id="UP001204068"/>
    </source>
</evidence>
<proteinExistence type="predicted"/>
<name>A0AAW5LQS3_MAMSC</name>
<sequence length="115" mass="13621">MNKILVKKYALNFIKERTTDYVHLLQEDCYNFKSTMKQFQSLMQANEVRNHIKGVWVHSIRVRDGIKLKNGIYLSADEMALLTEAEVDDMIKKVVLKLDFKMIIETTKEDMQFIF</sequence>
<dbReference type="Proteomes" id="UP001204068">
    <property type="component" value="Unassembled WGS sequence"/>
</dbReference>
<dbReference type="EMBL" id="JANILD010000012">
    <property type="protein sequence ID" value="MCQ9305075.1"/>
    <property type="molecule type" value="Genomic_DNA"/>
</dbReference>
<accession>A0AAW5LQS3</accession>
<dbReference type="RefSeq" id="WP_196980759.1">
    <property type="nucleotide sequence ID" value="NZ_JACDQU010000012.1"/>
</dbReference>
<reference evidence="1" key="1">
    <citation type="submission" date="2022-07" db="EMBL/GenBank/DDBJ databases">
        <title>Bacterial species isolated from the porcine tonsil microbiota.</title>
        <authorList>
            <person name="Oliveira I.M.F."/>
        </authorList>
    </citation>
    <scope>NUCLEOTIDE SEQUENCE</scope>
    <source>
        <strain evidence="1">8QC2O2</strain>
    </source>
</reference>
<protein>
    <submittedName>
        <fullName evidence="1">Uncharacterized protein</fullName>
    </submittedName>
</protein>